<evidence type="ECO:0000313" key="1">
    <source>
        <dbReference type="EMBL" id="GIE26766.1"/>
    </source>
</evidence>
<dbReference type="Proteomes" id="UP000603200">
    <property type="component" value="Unassembled WGS sequence"/>
</dbReference>
<name>A0ABQ4A7G0_9ACTN</name>
<dbReference type="EMBL" id="BOMN01000152">
    <property type="protein sequence ID" value="GIE26766.1"/>
    <property type="molecule type" value="Genomic_DNA"/>
</dbReference>
<evidence type="ECO:0000313" key="2">
    <source>
        <dbReference type="Proteomes" id="UP000603200"/>
    </source>
</evidence>
<sequence>MRAERQGYLIDSGFGEWRFCAGIRDRSFLSHAWLERDGLILDITADQFTEIDEPVLLTRDRTWHDQFTFVERHRTANLEYLLLQDFAVDAEWTYRELCRRTGQ</sequence>
<keyword evidence="2" id="KW-1185">Reference proteome</keyword>
<comment type="caution">
    <text evidence="1">The sequence shown here is derived from an EMBL/GenBank/DDBJ whole genome shotgun (WGS) entry which is preliminary data.</text>
</comment>
<gene>
    <name evidence="1" type="ORF">Ahu01nite_098680</name>
</gene>
<evidence type="ECO:0008006" key="3">
    <source>
        <dbReference type="Google" id="ProtNLM"/>
    </source>
</evidence>
<reference evidence="1 2" key="1">
    <citation type="submission" date="2021-01" db="EMBL/GenBank/DDBJ databases">
        <title>Whole genome shotgun sequence of Actinoplanes humidus NBRC 14915.</title>
        <authorList>
            <person name="Komaki H."/>
            <person name="Tamura T."/>
        </authorList>
    </citation>
    <scope>NUCLEOTIDE SEQUENCE [LARGE SCALE GENOMIC DNA]</scope>
    <source>
        <strain evidence="1 2">NBRC 14915</strain>
    </source>
</reference>
<protein>
    <recommendedName>
        <fullName evidence="3">Microcin J25-processing protein McjB C-terminal domain-containing protein</fullName>
    </recommendedName>
</protein>
<dbReference type="RefSeq" id="WP_203843662.1">
    <property type="nucleotide sequence ID" value="NZ_BAAATV010000044.1"/>
</dbReference>
<organism evidence="1 2">
    <name type="scientific">Winogradskya humida</name>
    <dbReference type="NCBI Taxonomy" id="113566"/>
    <lineage>
        <taxon>Bacteria</taxon>
        <taxon>Bacillati</taxon>
        <taxon>Actinomycetota</taxon>
        <taxon>Actinomycetes</taxon>
        <taxon>Micromonosporales</taxon>
        <taxon>Micromonosporaceae</taxon>
        <taxon>Winogradskya</taxon>
    </lineage>
</organism>
<proteinExistence type="predicted"/>
<accession>A0ABQ4A7G0</accession>